<organism evidence="2 3">
    <name type="scientific">Methanocella arvoryzae (strain DSM 22066 / NBRC 105507 / MRE50)</name>
    <dbReference type="NCBI Taxonomy" id="351160"/>
    <lineage>
        <taxon>Archaea</taxon>
        <taxon>Methanobacteriati</taxon>
        <taxon>Methanobacteriota</taxon>
        <taxon>Stenosarchaea group</taxon>
        <taxon>Methanomicrobia</taxon>
        <taxon>Methanocellales</taxon>
        <taxon>Methanocellaceae</taxon>
        <taxon>Methanocella</taxon>
    </lineage>
</organism>
<dbReference type="SUPFAM" id="SSF111321">
    <property type="entry name" value="AF1104-like"/>
    <property type="match status" value="1"/>
</dbReference>
<dbReference type="Pfam" id="PF01937">
    <property type="entry name" value="ARMT1-like_dom"/>
    <property type="match status" value="1"/>
</dbReference>
<dbReference type="STRING" id="351160.RCIX541"/>
<dbReference type="EMBL" id="AM114193">
    <property type="protein sequence ID" value="CAJ35957.1"/>
    <property type="molecule type" value="Genomic_DNA"/>
</dbReference>
<dbReference type="PIRSF" id="PIRSF006593">
    <property type="entry name" value="UCP006593"/>
    <property type="match status" value="1"/>
</dbReference>
<accession>Q0W6N6</accession>
<dbReference type="eggNOG" id="arCOG04410">
    <property type="taxonomic scope" value="Archaea"/>
</dbReference>
<dbReference type="Gene3D" id="3.40.50.10880">
    <property type="entry name" value="Uncharacterised protein PF01937, DUF89, domain 3"/>
    <property type="match status" value="1"/>
</dbReference>
<dbReference type="RefSeq" id="WP_012036548.1">
    <property type="nucleotide sequence ID" value="NC_009464.1"/>
</dbReference>
<evidence type="ECO:0000259" key="1">
    <source>
        <dbReference type="Pfam" id="PF01937"/>
    </source>
</evidence>
<evidence type="ECO:0000313" key="3">
    <source>
        <dbReference type="Proteomes" id="UP000000663"/>
    </source>
</evidence>
<dbReference type="InterPro" id="IPR002791">
    <property type="entry name" value="ARMT1-like_metal-bd"/>
</dbReference>
<dbReference type="Proteomes" id="UP000000663">
    <property type="component" value="Chromosome"/>
</dbReference>
<dbReference type="OrthoDB" id="359165at2157"/>
<reference evidence="2 3" key="1">
    <citation type="journal article" date="2006" name="Science">
        <title>Genome of rice cluster I archaea -- the key methane producers in the rice rhizosphere.</title>
        <authorList>
            <person name="Erkel C."/>
            <person name="Kube M."/>
            <person name="Reinhardt R."/>
            <person name="Liesack W."/>
        </authorList>
    </citation>
    <scope>NUCLEOTIDE SEQUENCE [LARGE SCALE GENOMIC DNA]</scope>
    <source>
        <strain evidence="3">DSM 22066 / NBRC 105507 / MRE50</strain>
    </source>
</reference>
<dbReference type="InterPro" id="IPR036075">
    <property type="entry name" value="ARMT-1-like_metal-bd_sf"/>
</dbReference>
<dbReference type="Gene3D" id="1.10.8.380">
    <property type="entry name" value="Uncharacterised protein PF01937, DUF89, domain 1"/>
    <property type="match status" value="1"/>
</dbReference>
<dbReference type="Gene3D" id="1.10.285.20">
    <property type="entry name" value="Uncharacterised protein PF01937, DUF89, domain 2"/>
    <property type="match status" value="1"/>
</dbReference>
<feature type="domain" description="Damage-control phosphatase ARMT1-like metal-binding" evidence="1">
    <location>
        <begin position="3"/>
        <end position="285"/>
    </location>
</feature>
<evidence type="ECO:0000313" key="2">
    <source>
        <dbReference type="EMBL" id="CAJ35957.1"/>
    </source>
</evidence>
<dbReference type="KEGG" id="rci:RCIX541"/>
<gene>
    <name evidence="2" type="ORF">RCIX541</name>
</gene>
<keyword evidence="3" id="KW-1185">Reference proteome</keyword>
<proteinExistence type="predicted"/>
<dbReference type="InterPro" id="IPR014444">
    <property type="entry name" value="PH1575-like"/>
</dbReference>
<name>Q0W6N6_METAR</name>
<dbReference type="AlphaFoldDB" id="Q0W6N6"/>
<sequence>MKTSPQCAPCLLNRVLYEAELSTKDPELRFKAVQGGLEFLNENFYPGADAIKISTGIHRKAYNILGDKDPYRELKILSNKLAMEAVPYVRQQMDGLMPEERFRLAVLATIIGNTFDFGVQGHDVETGDFMAFYERMVEQGLDIDHTAEIRKLAMNSDVLYIVDNCGEIYFDELLIEELKALGAKVTLVVRGEYILTDVTMEDVVRMGLDKKVDRVLTTGSNAVGVSLEEAPAELIEALETYPLIISKGMANYESLGERGFKNMAYLLRAKCETVAAAIGARKGYNVAKLVL</sequence>
<protein>
    <recommendedName>
        <fullName evidence="1">Damage-control phosphatase ARMT1-like metal-binding domain-containing protein</fullName>
    </recommendedName>
</protein>
<dbReference type="GeneID" id="5144316"/>